<dbReference type="AlphaFoldDB" id="A0A7R9H1W3"/>
<sequence>MAAEGASAASANPNAEIVRGQAFEVGPRYTSLAYIGEGAYGMVVVISIRPRMFTQSFVRLTYLTGHREMQCLQYLKHLFHNLLQRSNDLMRLSHKRLGCRLRRDSELRPREFLTPGRGLQGKYSVTVSFFSRPHRSTTAELPRDGVTPVAVRSRIISSIVCLVTQVYPDTAAARHPPHCNSVAKDLVRERLNSKK</sequence>
<name>A0A7R9H1W3_TIMPO</name>
<dbReference type="Gene3D" id="3.30.200.20">
    <property type="entry name" value="Phosphorylase Kinase, domain 1"/>
    <property type="match status" value="1"/>
</dbReference>
<gene>
    <name evidence="1" type="ORF">TPSB3V08_LOCUS5149</name>
</gene>
<accession>A0A7R9H1W3</accession>
<proteinExistence type="predicted"/>
<protein>
    <submittedName>
        <fullName evidence="1">Uncharacterized protein</fullName>
    </submittedName>
</protein>
<organism evidence="1">
    <name type="scientific">Timema poppense</name>
    <name type="common">Walking stick</name>
    <dbReference type="NCBI Taxonomy" id="170557"/>
    <lineage>
        <taxon>Eukaryota</taxon>
        <taxon>Metazoa</taxon>
        <taxon>Ecdysozoa</taxon>
        <taxon>Arthropoda</taxon>
        <taxon>Hexapoda</taxon>
        <taxon>Insecta</taxon>
        <taxon>Pterygota</taxon>
        <taxon>Neoptera</taxon>
        <taxon>Polyneoptera</taxon>
        <taxon>Phasmatodea</taxon>
        <taxon>Timematodea</taxon>
        <taxon>Timematoidea</taxon>
        <taxon>Timematidae</taxon>
        <taxon>Timema</taxon>
    </lineage>
</organism>
<reference evidence="1" key="1">
    <citation type="submission" date="2020-11" db="EMBL/GenBank/DDBJ databases">
        <authorList>
            <person name="Tran Van P."/>
        </authorList>
    </citation>
    <scope>NUCLEOTIDE SEQUENCE</scope>
</reference>
<dbReference type="EMBL" id="OD002657">
    <property type="protein sequence ID" value="CAD7405804.1"/>
    <property type="molecule type" value="Genomic_DNA"/>
</dbReference>
<evidence type="ECO:0000313" key="1">
    <source>
        <dbReference type="EMBL" id="CAD7405804.1"/>
    </source>
</evidence>